<dbReference type="Proteomes" id="UP000823399">
    <property type="component" value="Unassembled WGS sequence"/>
</dbReference>
<comment type="subcellular location">
    <subcellularLocation>
        <location evidence="1 11">Nucleus</location>
    </subcellularLocation>
</comment>
<dbReference type="InterPro" id="IPR013083">
    <property type="entry name" value="Znf_RING/FYVE/PHD"/>
</dbReference>
<evidence type="ECO:0000256" key="3">
    <source>
        <dbReference type="ARBA" id="ARBA00022723"/>
    </source>
</evidence>
<protein>
    <recommendedName>
        <fullName evidence="11">General transcription and DNA repair factor IIH</fullName>
    </recommendedName>
</protein>
<dbReference type="Gene3D" id="3.30.40.10">
    <property type="entry name" value="Zinc/RING finger domain, C3HC4 (zinc finger)"/>
    <property type="match status" value="1"/>
</dbReference>
<dbReference type="PANTHER" id="PTHR12695">
    <property type="entry name" value="GENERAL TRANSCRIPTION FACTOR IIH SUBUNIT 2"/>
    <property type="match status" value="1"/>
</dbReference>
<dbReference type="NCBIfam" id="TIGR00622">
    <property type="entry name" value="ssl1"/>
    <property type="match status" value="1"/>
</dbReference>
<dbReference type="PROSITE" id="PS50234">
    <property type="entry name" value="VWFA"/>
    <property type="match status" value="1"/>
</dbReference>
<dbReference type="GO" id="GO:0000439">
    <property type="term" value="C:transcription factor TFIIH core complex"/>
    <property type="evidence" value="ECO:0007669"/>
    <property type="project" value="UniProtKB-UniRule"/>
</dbReference>
<keyword evidence="5" id="KW-0863">Zinc-finger</keyword>
<evidence type="ECO:0000259" key="14">
    <source>
        <dbReference type="PROSITE" id="PS50234"/>
    </source>
</evidence>
<reference evidence="15" key="1">
    <citation type="journal article" date="2020" name="New Phytol.">
        <title>Comparative genomics reveals dynamic genome evolution in host specialist ectomycorrhizal fungi.</title>
        <authorList>
            <person name="Lofgren L.A."/>
            <person name="Nguyen N.H."/>
            <person name="Vilgalys R."/>
            <person name="Ruytinx J."/>
            <person name="Liao H.L."/>
            <person name="Branco S."/>
            <person name="Kuo A."/>
            <person name="LaButti K."/>
            <person name="Lipzen A."/>
            <person name="Andreopoulos W."/>
            <person name="Pangilinan J."/>
            <person name="Riley R."/>
            <person name="Hundley H."/>
            <person name="Na H."/>
            <person name="Barry K."/>
            <person name="Grigoriev I.V."/>
            <person name="Stajich J.E."/>
            <person name="Kennedy P.G."/>
        </authorList>
    </citation>
    <scope>NUCLEOTIDE SEQUENCE</scope>
    <source>
        <strain evidence="15">FC423</strain>
    </source>
</reference>
<dbReference type="GO" id="GO:0006357">
    <property type="term" value="P:regulation of transcription by RNA polymerase II"/>
    <property type="evidence" value="ECO:0007669"/>
    <property type="project" value="UniProtKB-UniRule"/>
</dbReference>
<comment type="caution">
    <text evidence="15">The sequence shown here is derived from an EMBL/GenBank/DDBJ whole genome shotgun (WGS) entry which is preliminary data.</text>
</comment>
<keyword evidence="3 11" id="KW-0479">Metal-binding</keyword>
<dbReference type="Pfam" id="PF04056">
    <property type="entry name" value="Ssl1"/>
    <property type="match status" value="1"/>
</dbReference>
<dbReference type="SMART" id="SM01047">
    <property type="entry name" value="C1_4"/>
    <property type="match status" value="1"/>
</dbReference>
<evidence type="ECO:0000256" key="11">
    <source>
        <dbReference type="PIRNR" id="PIRNR015919"/>
    </source>
</evidence>
<dbReference type="InterPro" id="IPR004595">
    <property type="entry name" value="TFIIH_C1-like_dom"/>
</dbReference>
<dbReference type="AlphaFoldDB" id="A0A9P7JZT5"/>
<evidence type="ECO:0000313" key="16">
    <source>
        <dbReference type="Proteomes" id="UP000823399"/>
    </source>
</evidence>
<dbReference type="GO" id="GO:0006289">
    <property type="term" value="P:nucleotide-excision repair"/>
    <property type="evidence" value="ECO:0007669"/>
    <property type="project" value="UniProtKB-UniRule"/>
</dbReference>
<dbReference type="InterPro" id="IPR013087">
    <property type="entry name" value="Znf_C2H2_type"/>
</dbReference>
<keyword evidence="8 11" id="KW-0804">Transcription</keyword>
<dbReference type="InterPro" id="IPR002035">
    <property type="entry name" value="VWF_A"/>
</dbReference>
<feature type="compositionally biased region" description="Basic residues" evidence="13">
    <location>
        <begin position="29"/>
        <end position="46"/>
    </location>
</feature>
<dbReference type="PROSITE" id="PS00028">
    <property type="entry name" value="ZINC_FINGER_C2H2_1"/>
    <property type="match status" value="1"/>
</dbReference>
<dbReference type="RefSeq" id="XP_041299363.1">
    <property type="nucleotide sequence ID" value="XM_041435013.1"/>
</dbReference>
<dbReference type="InterPro" id="IPR012170">
    <property type="entry name" value="TFIIH_SSL1/p44"/>
</dbReference>
<sequence>MAPRNRDDNFMDVDSDSDISLLGDVEHRGKGKGKGKVIDKRKKDKGKAKAKEQAYTWEASYTRSWDTVQEDEAGSLQGAVEDLMARGRRRRLLAPAAAIRRTIIRHLVLLLDLSAAMMDRDMRPTRFDLMLQYAREFVVEWFDQNPLGQIGVVGMRAGIGERIGEMSGNPQDVLKCLSERSRLEPTGEPSLQNAIEMARSSMSHLPTHSSREILIIFGSLTTCDPGNIHDTLDACVKNKIRISVVALAAEMKISRDLCDKTGGQFGVAMNEGHFKDILFELVPPPAQRAVARAGGPGANPAADLMMMGFPTRLPDSSPPSLCACHSDMKSEGFLCPRCMAKVCDVPTDCDICGLMIVSSPHLARSYHHLFPVKPYEAVTSMEGESTPQTASSCHACARIFSTSVSTAATSEGMSPWGRYRCPDCHNDFCAECDVFVHDVIHCCPGCGK</sequence>
<comment type="function">
    <text evidence="11">Component of the general transcription and DNA repair factor IIH (TFIIH) core complex, which is involved in general and transcription-coupled nucleotide excision repair (NER) of damaged DNA and, when complexed to TFIIK, in RNA transcription by RNA polymerase II.</text>
</comment>
<dbReference type="InterPro" id="IPR046349">
    <property type="entry name" value="C1-like_sf"/>
</dbReference>
<dbReference type="SUPFAM" id="SSF57889">
    <property type="entry name" value="Cysteine-rich domain"/>
    <property type="match status" value="1"/>
</dbReference>
<keyword evidence="9" id="KW-0234">DNA repair</keyword>
<dbReference type="SMART" id="SM00327">
    <property type="entry name" value="VWA"/>
    <property type="match status" value="1"/>
</dbReference>
<dbReference type="GeneID" id="64697272"/>
<evidence type="ECO:0000256" key="9">
    <source>
        <dbReference type="ARBA" id="ARBA00023204"/>
    </source>
</evidence>
<dbReference type="CDD" id="cd01453">
    <property type="entry name" value="vWA_transcription_factor_IIH_type"/>
    <property type="match status" value="1"/>
</dbReference>
<keyword evidence="10 11" id="KW-0539">Nucleus</keyword>
<evidence type="ECO:0000256" key="8">
    <source>
        <dbReference type="ARBA" id="ARBA00023163"/>
    </source>
</evidence>
<evidence type="ECO:0000256" key="4">
    <source>
        <dbReference type="ARBA" id="ARBA00022763"/>
    </source>
</evidence>
<evidence type="ECO:0000256" key="5">
    <source>
        <dbReference type="ARBA" id="ARBA00022771"/>
    </source>
</evidence>
<keyword evidence="7 11" id="KW-0805">Transcription regulation</keyword>
<dbReference type="PIRSF" id="PIRSF015919">
    <property type="entry name" value="TFIIH_SSL1"/>
    <property type="match status" value="1"/>
</dbReference>
<name>A0A9P7JZT5_9AGAM</name>
<dbReference type="GO" id="GO:0008270">
    <property type="term" value="F:zinc ion binding"/>
    <property type="evidence" value="ECO:0007669"/>
    <property type="project" value="UniProtKB-UniRule"/>
</dbReference>
<proteinExistence type="inferred from homology"/>
<feature type="domain" description="VWFA" evidence="14">
    <location>
        <begin position="106"/>
        <end position="257"/>
    </location>
</feature>
<dbReference type="PANTHER" id="PTHR12695:SF2">
    <property type="entry name" value="GENERAL TRANSCRIPTION FACTOR IIH SUBUNIT 2-RELATED"/>
    <property type="match status" value="1"/>
</dbReference>
<dbReference type="GO" id="GO:0006351">
    <property type="term" value="P:DNA-templated transcription"/>
    <property type="evidence" value="ECO:0007669"/>
    <property type="project" value="InterPro"/>
</dbReference>
<evidence type="ECO:0000256" key="6">
    <source>
        <dbReference type="ARBA" id="ARBA00022833"/>
    </source>
</evidence>
<evidence type="ECO:0000256" key="13">
    <source>
        <dbReference type="SAM" id="MobiDB-lite"/>
    </source>
</evidence>
<evidence type="ECO:0000256" key="12">
    <source>
        <dbReference type="PIRSR" id="PIRSR015919-1"/>
    </source>
</evidence>
<keyword evidence="6 11" id="KW-0862">Zinc</keyword>
<keyword evidence="16" id="KW-1185">Reference proteome</keyword>
<dbReference type="FunFam" id="3.40.50.410:FF:000015">
    <property type="entry name" value="General transcription factor IIH subunit 2"/>
    <property type="match status" value="1"/>
</dbReference>
<evidence type="ECO:0000256" key="10">
    <source>
        <dbReference type="ARBA" id="ARBA00023242"/>
    </source>
</evidence>
<evidence type="ECO:0000256" key="1">
    <source>
        <dbReference type="ARBA" id="ARBA00004123"/>
    </source>
</evidence>
<dbReference type="SUPFAM" id="SSF53300">
    <property type="entry name" value="vWA-like"/>
    <property type="match status" value="1"/>
</dbReference>
<evidence type="ECO:0000313" key="15">
    <source>
        <dbReference type="EMBL" id="KAG2119537.1"/>
    </source>
</evidence>
<comment type="similarity">
    <text evidence="2 11">Belongs to the GTF2H2 family.</text>
</comment>
<dbReference type="GO" id="GO:0005675">
    <property type="term" value="C:transcription factor TFIIH holo complex"/>
    <property type="evidence" value="ECO:0007669"/>
    <property type="project" value="UniProtKB-UniRule"/>
</dbReference>
<dbReference type="EMBL" id="JABBWM010000002">
    <property type="protein sequence ID" value="KAG2119537.1"/>
    <property type="molecule type" value="Genomic_DNA"/>
</dbReference>
<organism evidence="15 16">
    <name type="scientific">Suillus discolor</name>
    <dbReference type="NCBI Taxonomy" id="1912936"/>
    <lineage>
        <taxon>Eukaryota</taxon>
        <taxon>Fungi</taxon>
        <taxon>Dikarya</taxon>
        <taxon>Basidiomycota</taxon>
        <taxon>Agaricomycotina</taxon>
        <taxon>Agaricomycetes</taxon>
        <taxon>Agaricomycetidae</taxon>
        <taxon>Boletales</taxon>
        <taxon>Suillineae</taxon>
        <taxon>Suillaceae</taxon>
        <taxon>Suillus</taxon>
    </lineage>
</organism>
<dbReference type="Pfam" id="PF07975">
    <property type="entry name" value="C1_4"/>
    <property type="match status" value="1"/>
</dbReference>
<feature type="zinc finger region" description="C4-type" evidence="12">
    <location>
        <begin position="335"/>
        <end position="352"/>
    </location>
</feature>
<dbReference type="OrthoDB" id="284275at2759"/>
<evidence type="ECO:0000256" key="2">
    <source>
        <dbReference type="ARBA" id="ARBA00006092"/>
    </source>
</evidence>
<evidence type="ECO:0000256" key="7">
    <source>
        <dbReference type="ARBA" id="ARBA00023015"/>
    </source>
</evidence>
<feature type="region of interest" description="Disordered" evidence="13">
    <location>
        <begin position="22"/>
        <end position="49"/>
    </location>
</feature>
<dbReference type="Gene3D" id="3.40.50.410">
    <property type="entry name" value="von Willebrand factor, type A domain"/>
    <property type="match status" value="1"/>
</dbReference>
<keyword evidence="4" id="KW-0227">DNA damage</keyword>
<dbReference type="InterPro" id="IPR007198">
    <property type="entry name" value="Ssl1-like"/>
</dbReference>
<gene>
    <name evidence="15" type="ORF">F5147DRAFT_664516</name>
</gene>
<dbReference type="InterPro" id="IPR036465">
    <property type="entry name" value="vWFA_dom_sf"/>
</dbReference>
<accession>A0A9P7JZT5</accession>